<keyword evidence="3" id="KW-1185">Reference proteome</keyword>
<dbReference type="eggNOG" id="ENOG5033EMD">
    <property type="taxonomic scope" value="Bacteria"/>
</dbReference>
<evidence type="ECO:0000313" key="2">
    <source>
        <dbReference type="EMBL" id="MDX5895599.1"/>
    </source>
</evidence>
<dbReference type="Proteomes" id="UP001281130">
    <property type="component" value="Unassembled WGS sequence"/>
</dbReference>
<evidence type="ECO:0000313" key="3">
    <source>
        <dbReference type="Proteomes" id="UP000025229"/>
    </source>
</evidence>
<reference evidence="1 3" key="1">
    <citation type="submission" date="2014-03" db="EMBL/GenBank/DDBJ databases">
        <title>Complete genome sequence of the Radio-Resistant Rubrobacter radiotolerans RSPS-4.</title>
        <authorList>
            <person name="Egas C.C."/>
            <person name="Barroso C.C."/>
            <person name="Froufe H.J.C."/>
            <person name="Pacheco J.J."/>
            <person name="Albuquerque L.L."/>
            <person name="da Costa M.M.S."/>
        </authorList>
    </citation>
    <scope>NUCLEOTIDE SEQUENCE [LARGE SCALE GENOMIC DNA]</scope>
    <source>
        <strain evidence="1 3">RSPS-4</strain>
        <plasmid evidence="1 3">3</plasmid>
    </source>
</reference>
<dbReference type="KEGG" id="rrd:RradSPS_3146"/>
<dbReference type="HOGENOM" id="CLU_679171_0_0_11"/>
<geneLocation type="plasmid" evidence="1">
    <name>3</name>
</geneLocation>
<protein>
    <recommendedName>
        <fullName evidence="4">Restriction endonuclease</fullName>
    </recommendedName>
</protein>
<dbReference type="EMBL" id="CP007517">
    <property type="protein sequence ID" value="AHY48429.1"/>
    <property type="molecule type" value="Genomic_DNA"/>
</dbReference>
<proteinExistence type="predicted"/>
<gene>
    <name evidence="1" type="ORF">RradSPS_3146</name>
    <name evidence="2" type="ORF">SIL72_16335</name>
</gene>
<name>A0A023X8Q9_RUBRA</name>
<dbReference type="SUPFAM" id="SSF52980">
    <property type="entry name" value="Restriction endonuclease-like"/>
    <property type="match status" value="1"/>
</dbReference>
<evidence type="ECO:0000313" key="1">
    <source>
        <dbReference type="EMBL" id="AHY48429.1"/>
    </source>
</evidence>
<dbReference type="AlphaFoldDB" id="A0A023X8Q9"/>
<dbReference type="Proteomes" id="UP000025229">
    <property type="component" value="Plasmid 3"/>
</dbReference>
<dbReference type="InterPro" id="IPR011335">
    <property type="entry name" value="Restrct_endonuc-II-like"/>
</dbReference>
<dbReference type="RefSeq" id="WP_041339443.1">
    <property type="nucleotide sequence ID" value="NZ_CP007517.1"/>
</dbReference>
<dbReference type="OrthoDB" id="1437692at2"/>
<evidence type="ECO:0008006" key="4">
    <source>
        <dbReference type="Google" id="ProtNLM"/>
    </source>
</evidence>
<accession>A0A023X8Q9</accession>
<reference evidence="2" key="2">
    <citation type="submission" date="2023-11" db="EMBL/GenBank/DDBJ databases">
        <title>MicrobeMod: A computational toolkit for identifying prokaryotic methylation and restriction-modification with nanopore sequencing.</title>
        <authorList>
            <person name="Crits-Christoph A."/>
            <person name="Kang S.C."/>
            <person name="Lee H."/>
            <person name="Ostrov N."/>
        </authorList>
    </citation>
    <scope>NUCLEOTIDE SEQUENCE</scope>
    <source>
        <strain evidence="2">ATCC 51242</strain>
    </source>
</reference>
<organism evidence="1 3">
    <name type="scientific">Rubrobacter radiotolerans</name>
    <name type="common">Arthrobacter radiotolerans</name>
    <dbReference type="NCBI Taxonomy" id="42256"/>
    <lineage>
        <taxon>Bacteria</taxon>
        <taxon>Bacillati</taxon>
        <taxon>Actinomycetota</taxon>
        <taxon>Rubrobacteria</taxon>
        <taxon>Rubrobacterales</taxon>
        <taxon>Rubrobacteraceae</taxon>
        <taxon>Rubrobacter</taxon>
    </lineage>
</organism>
<sequence>MTGVKNTRERKGPGLELRTAAYFQNLGYLVRRGVKLAIAAGSADVTDIDLLAVRFTVPLSEERLIVDCKDRKKPKPYERVLWTRGLASFARADRAVVVVPRVPWQAREFGTQGNVEILEAREMYAGTADADAIESAYGEADPALDQLTLLRRQRVLQQDGNLAKELAKEDLKLRQMLIVGHPLTNLNRIIRTLSSVGKQIDQGTEEMRWLKRRTCYNAGVIAGVMLVRFACETKWTPEGEWSDYARKKLTYGDVPPQKARQLAKLALDTDFFEGLPSPEYTDEIVGAIGSLIAQPTLAATVPQALDFRLFGQELVSEDTSDSSTGVTLGDSVKLSKQVLSALSYAAEVSVNLWEVDTNDPGSTATVSENRTARGRNWPHRMI</sequence>
<keyword evidence="1" id="KW-0614">Plasmid</keyword>
<dbReference type="EMBL" id="JAWXXX010000004">
    <property type="protein sequence ID" value="MDX5895599.1"/>
    <property type="molecule type" value="Genomic_DNA"/>
</dbReference>